<evidence type="ECO:0000313" key="5">
    <source>
        <dbReference type="Proteomes" id="UP000821866"/>
    </source>
</evidence>
<sequence>MEVDEAYPGPSRAPESLTADTDASGVSSRQPKTDEPAPVDATLGNETGDATCSERHGWTEDAWHTVLSRRQKKNQLKKQRSLMEKAVKANEKFESDPPAEKQKREATQGFRRRKRRGPPPLPKEDIKIILRPHKGLWVKNIMGLELSRAVIDACQRSFNGNDFLLRVHPGSNIVILSTPSTEVASRLRGISQLKIRGQIHAFNAYVADPEGVLRGIIHGIPAGTSQDELLENLPVRTQGVNFERARMLGSSKTAIITFTGNVLPSSVYIMGAGLICYPYKPTVQVCKICLQTGHRTDVCPTPNVNVCLKCGAREPMQGHDCIPKRVICDGEHPTENSLCKKKLKNVAPPKKLRTDQPKDWVSQPEYTGDAKSSEEFPPLRMNMPRWFSSDRMEQRQSRSRSRSRSRSQSRSRSRSRSRRDRHHTNTAPPAPGKPSLKNQPKHRGPPAEMGSCEESQDALATGRTNINQLIGDITLTIGDRQVPFQGHLKSAGETCKGVVTVTDNETSESLRRKLEWIDGEILYVRKLGTSNVAVVTFKGRRVPRFIHYCFENVPVRYYKKTVPACYRCGTVGHRPDACPNPDNQRCIHCGAKVQLTLEGPVKHDCQPEYLICGE</sequence>
<organism evidence="4 5">
    <name type="scientific">Rhipicephalus microplus</name>
    <name type="common">Cattle tick</name>
    <name type="synonym">Boophilus microplus</name>
    <dbReference type="NCBI Taxonomy" id="6941"/>
    <lineage>
        <taxon>Eukaryota</taxon>
        <taxon>Metazoa</taxon>
        <taxon>Ecdysozoa</taxon>
        <taxon>Arthropoda</taxon>
        <taxon>Chelicerata</taxon>
        <taxon>Arachnida</taxon>
        <taxon>Acari</taxon>
        <taxon>Parasitiformes</taxon>
        <taxon>Ixodida</taxon>
        <taxon>Ixodoidea</taxon>
        <taxon>Ixodidae</taxon>
        <taxon>Rhipicephalinae</taxon>
        <taxon>Rhipicephalus</taxon>
        <taxon>Boophilus</taxon>
    </lineage>
</organism>
<reference evidence="4" key="2">
    <citation type="submission" date="2021-09" db="EMBL/GenBank/DDBJ databases">
        <authorList>
            <person name="Jia N."/>
            <person name="Wang J."/>
            <person name="Shi W."/>
            <person name="Du L."/>
            <person name="Sun Y."/>
            <person name="Zhan W."/>
            <person name="Jiang J."/>
            <person name="Wang Q."/>
            <person name="Zhang B."/>
            <person name="Ji P."/>
            <person name="Sakyi L.B."/>
            <person name="Cui X."/>
            <person name="Yuan T."/>
            <person name="Jiang B."/>
            <person name="Yang W."/>
            <person name="Lam T.T.-Y."/>
            <person name="Chang Q."/>
            <person name="Ding S."/>
            <person name="Wang X."/>
            <person name="Zhu J."/>
            <person name="Ruan X."/>
            <person name="Zhao L."/>
            <person name="Wei J."/>
            <person name="Que T."/>
            <person name="Du C."/>
            <person name="Cheng J."/>
            <person name="Dai P."/>
            <person name="Han X."/>
            <person name="Huang E."/>
            <person name="Gao Y."/>
            <person name="Liu J."/>
            <person name="Shao H."/>
            <person name="Ye R."/>
            <person name="Li L."/>
            <person name="Wei W."/>
            <person name="Wang X."/>
            <person name="Wang C."/>
            <person name="Huo Q."/>
            <person name="Li W."/>
            <person name="Guo W."/>
            <person name="Chen H."/>
            <person name="Chen S."/>
            <person name="Zhou L."/>
            <person name="Zhou L."/>
            <person name="Ni X."/>
            <person name="Tian J."/>
            <person name="Zhou Y."/>
            <person name="Sheng Y."/>
            <person name="Liu T."/>
            <person name="Pan Y."/>
            <person name="Xia L."/>
            <person name="Li J."/>
            <person name="Zhao F."/>
            <person name="Cao W."/>
        </authorList>
    </citation>
    <scope>NUCLEOTIDE SEQUENCE</scope>
    <source>
        <strain evidence="4">Rmic-2018</strain>
        <tissue evidence="4">Larvae</tissue>
    </source>
</reference>
<gene>
    <name evidence="4" type="ORF">HPB51_010287</name>
</gene>
<proteinExistence type="predicted"/>
<feature type="region of interest" description="Disordered" evidence="2">
    <location>
        <begin position="1"/>
        <end position="56"/>
    </location>
</feature>
<dbReference type="GO" id="GO:0008270">
    <property type="term" value="F:zinc ion binding"/>
    <property type="evidence" value="ECO:0007669"/>
    <property type="project" value="UniProtKB-KW"/>
</dbReference>
<feature type="region of interest" description="Disordered" evidence="2">
    <location>
        <begin position="69"/>
        <end position="124"/>
    </location>
</feature>
<keyword evidence="1" id="KW-0863">Zinc-finger</keyword>
<keyword evidence="1" id="KW-0862">Zinc</keyword>
<comment type="caution">
    <text evidence="4">The sequence shown here is derived from an EMBL/GenBank/DDBJ whole genome shotgun (WGS) entry which is preliminary data.</text>
</comment>
<evidence type="ECO:0000259" key="3">
    <source>
        <dbReference type="PROSITE" id="PS50158"/>
    </source>
</evidence>
<evidence type="ECO:0000256" key="2">
    <source>
        <dbReference type="SAM" id="MobiDB-lite"/>
    </source>
</evidence>
<protein>
    <recommendedName>
        <fullName evidence="3">CCHC-type domain-containing protein</fullName>
    </recommendedName>
</protein>
<dbReference type="SMART" id="SM00343">
    <property type="entry name" value="ZnF_C2HC"/>
    <property type="match status" value="2"/>
</dbReference>
<dbReference type="PROSITE" id="PS50158">
    <property type="entry name" value="ZF_CCHC"/>
    <property type="match status" value="1"/>
</dbReference>
<keyword evidence="1" id="KW-0479">Metal-binding</keyword>
<feature type="compositionally biased region" description="Basic and acidic residues" evidence="2">
    <location>
        <begin position="81"/>
        <end position="106"/>
    </location>
</feature>
<evidence type="ECO:0000313" key="4">
    <source>
        <dbReference type="EMBL" id="KAH8009097.1"/>
    </source>
</evidence>
<dbReference type="InterPro" id="IPR036875">
    <property type="entry name" value="Znf_CCHC_sf"/>
</dbReference>
<dbReference type="SUPFAM" id="SSF57756">
    <property type="entry name" value="Retrovirus zinc finger-like domains"/>
    <property type="match status" value="1"/>
</dbReference>
<dbReference type="GO" id="GO:0003676">
    <property type="term" value="F:nucleic acid binding"/>
    <property type="evidence" value="ECO:0007669"/>
    <property type="project" value="InterPro"/>
</dbReference>
<evidence type="ECO:0000256" key="1">
    <source>
        <dbReference type="PROSITE-ProRule" id="PRU00047"/>
    </source>
</evidence>
<name>A0A9J6D4V9_RHIMP</name>
<dbReference type="InterPro" id="IPR001878">
    <property type="entry name" value="Znf_CCHC"/>
</dbReference>
<dbReference type="AlphaFoldDB" id="A0A9J6D4V9"/>
<dbReference type="Gene3D" id="4.10.60.10">
    <property type="entry name" value="Zinc finger, CCHC-type"/>
    <property type="match status" value="1"/>
</dbReference>
<reference evidence="4" key="1">
    <citation type="journal article" date="2020" name="Cell">
        <title>Large-Scale Comparative Analyses of Tick Genomes Elucidate Their Genetic Diversity and Vector Capacities.</title>
        <authorList>
            <consortium name="Tick Genome and Microbiome Consortium (TIGMIC)"/>
            <person name="Jia N."/>
            <person name="Wang J."/>
            <person name="Shi W."/>
            <person name="Du L."/>
            <person name="Sun Y."/>
            <person name="Zhan W."/>
            <person name="Jiang J.F."/>
            <person name="Wang Q."/>
            <person name="Zhang B."/>
            <person name="Ji P."/>
            <person name="Bell-Sakyi L."/>
            <person name="Cui X.M."/>
            <person name="Yuan T.T."/>
            <person name="Jiang B.G."/>
            <person name="Yang W.F."/>
            <person name="Lam T.T."/>
            <person name="Chang Q.C."/>
            <person name="Ding S.J."/>
            <person name="Wang X.J."/>
            <person name="Zhu J.G."/>
            <person name="Ruan X.D."/>
            <person name="Zhao L."/>
            <person name="Wei J.T."/>
            <person name="Ye R.Z."/>
            <person name="Que T.C."/>
            <person name="Du C.H."/>
            <person name="Zhou Y.H."/>
            <person name="Cheng J.X."/>
            <person name="Dai P.F."/>
            <person name="Guo W.B."/>
            <person name="Han X.H."/>
            <person name="Huang E.J."/>
            <person name="Li L.F."/>
            <person name="Wei W."/>
            <person name="Gao Y.C."/>
            <person name="Liu J.Z."/>
            <person name="Shao H.Z."/>
            <person name="Wang X."/>
            <person name="Wang C.C."/>
            <person name="Yang T.C."/>
            <person name="Huo Q.B."/>
            <person name="Li W."/>
            <person name="Chen H.Y."/>
            <person name="Chen S.E."/>
            <person name="Zhou L.G."/>
            <person name="Ni X.B."/>
            <person name="Tian J.H."/>
            <person name="Sheng Y."/>
            <person name="Liu T."/>
            <person name="Pan Y.S."/>
            <person name="Xia L.Y."/>
            <person name="Li J."/>
            <person name="Zhao F."/>
            <person name="Cao W.C."/>
        </authorList>
    </citation>
    <scope>NUCLEOTIDE SEQUENCE</scope>
    <source>
        <strain evidence="4">Rmic-2018</strain>
    </source>
</reference>
<feature type="compositionally biased region" description="Basic residues" evidence="2">
    <location>
        <begin position="69"/>
        <end position="80"/>
    </location>
</feature>
<dbReference type="Proteomes" id="UP000821866">
    <property type="component" value="Chromosome 9"/>
</dbReference>
<accession>A0A9J6D4V9</accession>
<feature type="compositionally biased region" description="Polar residues" evidence="2">
    <location>
        <begin position="18"/>
        <end position="30"/>
    </location>
</feature>
<dbReference type="EMBL" id="JABSTU010000011">
    <property type="protein sequence ID" value="KAH8009097.1"/>
    <property type="molecule type" value="Genomic_DNA"/>
</dbReference>
<keyword evidence="5" id="KW-1185">Reference proteome</keyword>
<feature type="compositionally biased region" description="Basic residues" evidence="2">
    <location>
        <begin position="397"/>
        <end position="424"/>
    </location>
</feature>
<feature type="domain" description="CCHC-type" evidence="3">
    <location>
        <begin position="565"/>
        <end position="580"/>
    </location>
</feature>
<feature type="region of interest" description="Disordered" evidence="2">
    <location>
        <begin position="349"/>
        <end position="457"/>
    </location>
</feature>